<accession>A0A9X2B5Y8</accession>
<protein>
    <submittedName>
        <fullName evidence="1">DUF72 domain-containing protein</fullName>
    </submittedName>
</protein>
<organism evidence="1 2">
    <name type="scientific">Paenibacillus mangrovi</name>
    <dbReference type="NCBI Taxonomy" id="2931978"/>
    <lineage>
        <taxon>Bacteria</taxon>
        <taxon>Bacillati</taxon>
        <taxon>Bacillota</taxon>
        <taxon>Bacilli</taxon>
        <taxon>Bacillales</taxon>
        <taxon>Paenibacillaceae</taxon>
        <taxon>Paenibacillus</taxon>
    </lineage>
</organism>
<sequence>METITLKHADVEKRIQIGLSGWGDHDDIYPKGTKTADKLKGYSSRFPIVELDTSFYAIPSPDRMGKWSEQTPGSFGFIVKAYQGMTGHARGKTPFPDTKSMFQAFRESAVELQKAGKLKAVLFQYPPWFGCERKHVEILRRTREWMDGFPLALEFRHQSWFDGDMKDKTLAFMREEGWIHSICDEPQSGEGSVPTILEPTREDFTLVRLHGRNASGWYSSGQPNWREVRYLYRYNEQELLEWKENIIKLLESTQNCWIVFNNNSGGDAADNALQLMEILGMKLPEMPELPPDQLSLFED</sequence>
<dbReference type="Gene3D" id="3.20.20.410">
    <property type="entry name" value="Protein of unknown function UPF0759"/>
    <property type="match status" value="1"/>
</dbReference>
<reference evidence="1" key="1">
    <citation type="submission" date="2022-04" db="EMBL/GenBank/DDBJ databases">
        <title>Paenibacillus mangrovi sp. nov., a novel endophytic bacterium isolated from bark of Kandelia candel.</title>
        <authorList>
            <person name="Tuo L."/>
        </authorList>
    </citation>
    <scope>NUCLEOTIDE SEQUENCE</scope>
    <source>
        <strain evidence="1">KQZ6P-2</strain>
    </source>
</reference>
<dbReference type="SUPFAM" id="SSF117396">
    <property type="entry name" value="TM1631-like"/>
    <property type="match status" value="1"/>
</dbReference>
<dbReference type="EMBL" id="JALIRP010000006">
    <property type="protein sequence ID" value="MCJ8013277.1"/>
    <property type="molecule type" value="Genomic_DNA"/>
</dbReference>
<dbReference type="Pfam" id="PF01904">
    <property type="entry name" value="DUF72"/>
    <property type="match status" value="1"/>
</dbReference>
<dbReference type="RefSeq" id="WP_244726885.1">
    <property type="nucleotide sequence ID" value="NZ_JALIRP010000006.1"/>
</dbReference>
<dbReference type="PANTHER" id="PTHR30348">
    <property type="entry name" value="UNCHARACTERIZED PROTEIN YECE"/>
    <property type="match status" value="1"/>
</dbReference>
<dbReference type="AlphaFoldDB" id="A0A9X2B5Y8"/>
<dbReference type="InterPro" id="IPR002763">
    <property type="entry name" value="DUF72"/>
</dbReference>
<keyword evidence="2" id="KW-1185">Reference proteome</keyword>
<dbReference type="Proteomes" id="UP001139347">
    <property type="component" value="Unassembled WGS sequence"/>
</dbReference>
<comment type="caution">
    <text evidence="1">The sequence shown here is derived from an EMBL/GenBank/DDBJ whole genome shotgun (WGS) entry which is preliminary data.</text>
</comment>
<evidence type="ECO:0000313" key="2">
    <source>
        <dbReference type="Proteomes" id="UP001139347"/>
    </source>
</evidence>
<dbReference type="PANTHER" id="PTHR30348:SF13">
    <property type="entry name" value="UPF0759 PROTEIN YUNF"/>
    <property type="match status" value="1"/>
</dbReference>
<proteinExistence type="predicted"/>
<dbReference type="InterPro" id="IPR036520">
    <property type="entry name" value="UPF0759_sf"/>
</dbReference>
<gene>
    <name evidence="1" type="ORF">MUG84_16220</name>
</gene>
<evidence type="ECO:0000313" key="1">
    <source>
        <dbReference type="EMBL" id="MCJ8013277.1"/>
    </source>
</evidence>
<name>A0A9X2B5Y8_9BACL</name>